<gene>
    <name evidence="1" type="ORF">ERS007657_02130</name>
    <name evidence="2" type="ORF">ERS007661_02873</name>
</gene>
<evidence type="ECO:0000313" key="1">
    <source>
        <dbReference type="EMBL" id="CFR83155.1"/>
    </source>
</evidence>
<dbReference type="AlphaFoldDB" id="A0A654U1Y7"/>
<evidence type="ECO:0000313" key="2">
    <source>
        <dbReference type="EMBL" id="CNV65144.1"/>
    </source>
</evidence>
<proteinExistence type="predicted"/>
<dbReference type="Proteomes" id="UP000039217">
    <property type="component" value="Unassembled WGS sequence"/>
</dbReference>
<dbReference type="Proteomes" id="UP000046680">
    <property type="component" value="Unassembled WGS sequence"/>
</dbReference>
<evidence type="ECO:0000313" key="3">
    <source>
        <dbReference type="Proteomes" id="UP000039217"/>
    </source>
</evidence>
<dbReference type="EMBL" id="CQQC01001114">
    <property type="protein sequence ID" value="CNV65144.1"/>
    <property type="molecule type" value="Genomic_DNA"/>
</dbReference>
<dbReference type="EMBL" id="CGCX01000768">
    <property type="protein sequence ID" value="CFR83155.1"/>
    <property type="molecule type" value="Genomic_DNA"/>
</dbReference>
<sequence>MIGAGFVAHEDHRGDVKRERLHGRIDKEACVVDDPVVGDHPRDDPVHLLEVAGEPGPDERLLHDPSVEHVLFEVEQHQAAVEEGPDHGHPALLRVVLVAVGVDDLRRVRAQCCDTRQHS</sequence>
<name>A0A654U1Y7_MYCTX</name>
<reference evidence="3 4" key="1">
    <citation type="submission" date="2015-03" db="EMBL/GenBank/DDBJ databases">
        <authorList>
            <consortium name="Pathogen Informatics"/>
        </authorList>
    </citation>
    <scope>NUCLEOTIDE SEQUENCE [LARGE SCALE GENOMIC DNA]</scope>
    <source>
        <strain evidence="1 4">C09601061</strain>
        <strain evidence="2 3">D00501624</strain>
    </source>
</reference>
<protein>
    <submittedName>
        <fullName evidence="1">Uncharacterized protein</fullName>
    </submittedName>
</protein>
<accession>A0A654U1Y7</accession>
<organism evidence="1 4">
    <name type="scientific">Mycobacterium tuberculosis</name>
    <dbReference type="NCBI Taxonomy" id="1773"/>
    <lineage>
        <taxon>Bacteria</taxon>
        <taxon>Bacillati</taxon>
        <taxon>Actinomycetota</taxon>
        <taxon>Actinomycetes</taxon>
        <taxon>Mycobacteriales</taxon>
        <taxon>Mycobacteriaceae</taxon>
        <taxon>Mycobacterium</taxon>
        <taxon>Mycobacterium tuberculosis complex</taxon>
    </lineage>
</organism>
<evidence type="ECO:0000313" key="4">
    <source>
        <dbReference type="Proteomes" id="UP000046680"/>
    </source>
</evidence>